<gene>
    <name evidence="2" type="ORF">DEO72_LG3g1123</name>
</gene>
<evidence type="ECO:0000313" key="2">
    <source>
        <dbReference type="EMBL" id="QCD86599.1"/>
    </source>
</evidence>
<evidence type="ECO:0000256" key="1">
    <source>
        <dbReference type="SAM" id="MobiDB-lite"/>
    </source>
</evidence>
<evidence type="ECO:0000313" key="3">
    <source>
        <dbReference type="Proteomes" id="UP000501690"/>
    </source>
</evidence>
<accession>A0A4D6LDC4</accession>
<protein>
    <submittedName>
        <fullName evidence="2">Uncharacterized protein</fullName>
    </submittedName>
</protein>
<organism evidence="2 3">
    <name type="scientific">Vigna unguiculata</name>
    <name type="common">Cowpea</name>
    <dbReference type="NCBI Taxonomy" id="3917"/>
    <lineage>
        <taxon>Eukaryota</taxon>
        <taxon>Viridiplantae</taxon>
        <taxon>Streptophyta</taxon>
        <taxon>Embryophyta</taxon>
        <taxon>Tracheophyta</taxon>
        <taxon>Spermatophyta</taxon>
        <taxon>Magnoliopsida</taxon>
        <taxon>eudicotyledons</taxon>
        <taxon>Gunneridae</taxon>
        <taxon>Pentapetalae</taxon>
        <taxon>rosids</taxon>
        <taxon>fabids</taxon>
        <taxon>Fabales</taxon>
        <taxon>Fabaceae</taxon>
        <taxon>Papilionoideae</taxon>
        <taxon>50 kb inversion clade</taxon>
        <taxon>NPAAA clade</taxon>
        <taxon>indigoferoid/millettioid clade</taxon>
        <taxon>Phaseoleae</taxon>
        <taxon>Vigna</taxon>
    </lineage>
</organism>
<name>A0A4D6LDC4_VIGUN</name>
<sequence length="58" mass="6120">MKSEPTREGHKTTFFGRDFGLSEVVREGGNFVVAVRRGRGGKGEGQGGFGASSSSIPF</sequence>
<dbReference type="AlphaFoldDB" id="A0A4D6LDC4"/>
<dbReference type="EMBL" id="CP039347">
    <property type="protein sequence ID" value="QCD86599.1"/>
    <property type="molecule type" value="Genomic_DNA"/>
</dbReference>
<feature type="region of interest" description="Disordered" evidence="1">
    <location>
        <begin position="37"/>
        <end position="58"/>
    </location>
</feature>
<proteinExistence type="predicted"/>
<reference evidence="2 3" key="1">
    <citation type="submission" date="2019-04" db="EMBL/GenBank/DDBJ databases">
        <title>An improved genome assembly and genetic linkage map for asparagus bean, Vigna unguiculata ssp. sesquipedialis.</title>
        <authorList>
            <person name="Xia Q."/>
            <person name="Zhang R."/>
            <person name="Dong Y."/>
        </authorList>
    </citation>
    <scope>NUCLEOTIDE SEQUENCE [LARGE SCALE GENOMIC DNA]</scope>
    <source>
        <tissue evidence="2">Leaf</tissue>
    </source>
</reference>
<keyword evidence="3" id="KW-1185">Reference proteome</keyword>
<dbReference type="Proteomes" id="UP000501690">
    <property type="component" value="Linkage Group LG3"/>
</dbReference>